<dbReference type="InterPro" id="IPR024936">
    <property type="entry name" value="Cyclophilin-type_PPIase"/>
</dbReference>
<proteinExistence type="inferred from homology"/>
<evidence type="ECO:0000256" key="1">
    <source>
        <dbReference type="ARBA" id="ARBA00002388"/>
    </source>
</evidence>
<dbReference type="InterPro" id="IPR029000">
    <property type="entry name" value="Cyclophilin-like_dom_sf"/>
</dbReference>
<dbReference type="PIRSF" id="PIRSF001467">
    <property type="entry name" value="Peptidylpro_ismrse"/>
    <property type="match status" value="1"/>
</dbReference>
<sequence length="223" mass="25465">MKKLFAIGLLLIGLLSSLHLQAQEVETLVQIDTDMGKIKVKLFNDTPQHRDNFIKNVKEKRYDGLLFHRVIKQFMVQGGDINSKDAPIEQHLGDGDPGYTIPAEIVYPKYFHKRGMLCAARTSDDENPERASSGTQFYIVTGKFYTEMELDKMEEKDNKTFTPEQREAYMLEGGAPHLDGTYTVFGEVIKGMKVVDKIQFVETNEDDRPLKNIKIKTMTIVDK</sequence>
<dbReference type="Pfam" id="PF00160">
    <property type="entry name" value="Pro_isomerase"/>
    <property type="match status" value="1"/>
</dbReference>
<dbReference type="AlphaFoldDB" id="A0A0F5J6J1"/>
<name>A0A0F5J6J1_9BACT</name>
<dbReference type="GO" id="GO:0006457">
    <property type="term" value="P:protein folding"/>
    <property type="evidence" value="ECO:0007669"/>
    <property type="project" value="InterPro"/>
</dbReference>
<dbReference type="InterPro" id="IPR002130">
    <property type="entry name" value="Cyclophilin-type_PPIase_dom"/>
</dbReference>
<dbReference type="PATRIC" id="fig|927665.4.peg.3034"/>
<dbReference type="PROSITE" id="PS00170">
    <property type="entry name" value="CSA_PPIASE_1"/>
    <property type="match status" value="1"/>
</dbReference>
<feature type="chain" id="PRO_5002488791" description="peptidylprolyl isomerase" evidence="6">
    <location>
        <begin position="23"/>
        <end position="223"/>
    </location>
</feature>
<comment type="similarity">
    <text evidence="2">Belongs to the cyclophilin-type PPIase family.</text>
</comment>
<evidence type="ECO:0000259" key="7">
    <source>
        <dbReference type="PROSITE" id="PS50072"/>
    </source>
</evidence>
<dbReference type="Gene3D" id="2.40.100.10">
    <property type="entry name" value="Cyclophilin-like"/>
    <property type="match status" value="1"/>
</dbReference>
<evidence type="ECO:0000256" key="5">
    <source>
        <dbReference type="ARBA" id="ARBA00023235"/>
    </source>
</evidence>
<dbReference type="SUPFAM" id="SSF50891">
    <property type="entry name" value="Cyclophilin-like"/>
    <property type="match status" value="1"/>
</dbReference>
<dbReference type="InterPro" id="IPR044666">
    <property type="entry name" value="Cyclophilin_A-like"/>
</dbReference>
<keyword evidence="5" id="KW-0413">Isomerase</keyword>
<dbReference type="PANTHER" id="PTHR45625:SF4">
    <property type="entry name" value="PEPTIDYLPROLYL ISOMERASE DOMAIN AND WD REPEAT-CONTAINING PROTEIN 1"/>
    <property type="match status" value="1"/>
</dbReference>
<gene>
    <name evidence="8" type="ORF">HMPREF1535_02955</name>
</gene>
<dbReference type="STRING" id="927665.HMPREF1535_02955"/>
<protein>
    <recommendedName>
        <fullName evidence="3">peptidylprolyl isomerase</fullName>
        <ecNumber evidence="3">5.2.1.8</ecNumber>
    </recommendedName>
</protein>
<evidence type="ECO:0000313" key="9">
    <source>
        <dbReference type="Proteomes" id="UP000033047"/>
    </source>
</evidence>
<dbReference type="EMBL" id="AQHV01000014">
    <property type="protein sequence ID" value="KKB53414.1"/>
    <property type="molecule type" value="Genomic_DNA"/>
</dbReference>
<keyword evidence="6" id="KW-0732">Signal</keyword>
<dbReference type="PANTHER" id="PTHR45625">
    <property type="entry name" value="PEPTIDYL-PROLYL CIS-TRANS ISOMERASE-RELATED"/>
    <property type="match status" value="1"/>
</dbReference>
<evidence type="ECO:0000256" key="2">
    <source>
        <dbReference type="ARBA" id="ARBA00007365"/>
    </source>
</evidence>
<dbReference type="CDD" id="cd00317">
    <property type="entry name" value="cyclophilin"/>
    <property type="match status" value="1"/>
</dbReference>
<dbReference type="RefSeq" id="WP_046146671.1">
    <property type="nucleotide sequence ID" value="NZ_KQ033913.1"/>
</dbReference>
<dbReference type="EC" id="5.2.1.8" evidence="3"/>
<dbReference type="InterPro" id="IPR020892">
    <property type="entry name" value="Cyclophilin-type_PPIase_CS"/>
</dbReference>
<evidence type="ECO:0000256" key="3">
    <source>
        <dbReference type="ARBA" id="ARBA00013194"/>
    </source>
</evidence>
<comment type="caution">
    <text evidence="8">The sequence shown here is derived from an EMBL/GenBank/DDBJ whole genome shotgun (WGS) entry which is preliminary data.</text>
</comment>
<evidence type="ECO:0000313" key="8">
    <source>
        <dbReference type="EMBL" id="KKB53414.1"/>
    </source>
</evidence>
<keyword evidence="4" id="KW-0697">Rotamase</keyword>
<dbReference type="GO" id="GO:0003755">
    <property type="term" value="F:peptidyl-prolyl cis-trans isomerase activity"/>
    <property type="evidence" value="ECO:0007669"/>
    <property type="project" value="UniProtKB-KW"/>
</dbReference>
<dbReference type="Proteomes" id="UP000033047">
    <property type="component" value="Unassembled WGS sequence"/>
</dbReference>
<feature type="signal peptide" evidence="6">
    <location>
        <begin position="1"/>
        <end position="22"/>
    </location>
</feature>
<evidence type="ECO:0000256" key="6">
    <source>
        <dbReference type="SAM" id="SignalP"/>
    </source>
</evidence>
<dbReference type="HOGENOM" id="CLU_012062_16_0_10"/>
<feature type="domain" description="PPIase cyclophilin-type" evidence="7">
    <location>
        <begin position="32"/>
        <end position="220"/>
    </location>
</feature>
<reference evidence="8 9" key="1">
    <citation type="submission" date="2013-04" db="EMBL/GenBank/DDBJ databases">
        <title>The Genome Sequence of Parabacteroides goldsteinii DSM 19448.</title>
        <authorList>
            <consortium name="The Broad Institute Genomics Platform"/>
            <person name="Earl A."/>
            <person name="Ward D."/>
            <person name="Feldgarden M."/>
            <person name="Gevers D."/>
            <person name="Martens E."/>
            <person name="Sakamoto M."/>
            <person name="Benno Y."/>
            <person name="Song Y."/>
            <person name="Liu C."/>
            <person name="Lee J."/>
            <person name="Bolanos M."/>
            <person name="Vaisanen M.L."/>
            <person name="Finegold S.M."/>
            <person name="Walker B."/>
            <person name="Young S."/>
            <person name="Zeng Q."/>
            <person name="Gargeya S."/>
            <person name="Fitzgerald M."/>
            <person name="Haas B."/>
            <person name="Abouelleil A."/>
            <person name="Allen A.W."/>
            <person name="Alvarado L."/>
            <person name="Arachchi H.M."/>
            <person name="Berlin A.M."/>
            <person name="Chapman S.B."/>
            <person name="Gainer-Dewar J."/>
            <person name="Goldberg J."/>
            <person name="Griggs A."/>
            <person name="Gujja S."/>
            <person name="Hansen M."/>
            <person name="Howarth C."/>
            <person name="Imamovic A."/>
            <person name="Ireland A."/>
            <person name="Larimer J."/>
            <person name="McCowan C."/>
            <person name="Murphy C."/>
            <person name="Pearson M."/>
            <person name="Poon T.W."/>
            <person name="Priest M."/>
            <person name="Roberts A."/>
            <person name="Saif S."/>
            <person name="Shea T."/>
            <person name="Sisk P."/>
            <person name="Sykes S."/>
            <person name="Wortman J."/>
            <person name="Nusbaum C."/>
            <person name="Birren B."/>
        </authorList>
    </citation>
    <scope>NUCLEOTIDE SEQUENCE [LARGE SCALE GENOMIC DNA]</scope>
    <source>
        <strain evidence="8 9">DSM 19448</strain>
    </source>
</reference>
<dbReference type="PROSITE" id="PS50072">
    <property type="entry name" value="CSA_PPIASE_2"/>
    <property type="match status" value="1"/>
</dbReference>
<organism evidence="8 9">
    <name type="scientific">Parabacteroides goldsteinii DSM 19448 = WAL 12034</name>
    <dbReference type="NCBI Taxonomy" id="927665"/>
    <lineage>
        <taxon>Bacteria</taxon>
        <taxon>Pseudomonadati</taxon>
        <taxon>Bacteroidota</taxon>
        <taxon>Bacteroidia</taxon>
        <taxon>Bacteroidales</taxon>
        <taxon>Tannerellaceae</taxon>
        <taxon>Parabacteroides</taxon>
    </lineage>
</organism>
<evidence type="ECO:0000256" key="4">
    <source>
        <dbReference type="ARBA" id="ARBA00023110"/>
    </source>
</evidence>
<accession>A0A0F5J6J1</accession>
<comment type="function">
    <text evidence="1">PPIases accelerate the folding of proteins. It catalyzes the cis-trans isomerization of proline imidic peptide bonds in oligopeptides.</text>
</comment>